<evidence type="ECO:0000313" key="4">
    <source>
        <dbReference type="Proteomes" id="UP000591537"/>
    </source>
</evidence>
<keyword evidence="2" id="KW-0812">Transmembrane</keyword>
<proteinExistence type="predicted"/>
<dbReference type="AlphaFoldDB" id="A0A7W9WJL7"/>
<evidence type="ECO:0000256" key="1">
    <source>
        <dbReference type="SAM" id="MobiDB-lite"/>
    </source>
</evidence>
<dbReference type="Proteomes" id="UP000591537">
    <property type="component" value="Unassembled WGS sequence"/>
</dbReference>
<feature type="transmembrane region" description="Helical" evidence="2">
    <location>
        <begin position="43"/>
        <end position="61"/>
    </location>
</feature>
<feature type="region of interest" description="Disordered" evidence="1">
    <location>
        <begin position="97"/>
        <end position="168"/>
    </location>
</feature>
<comment type="caution">
    <text evidence="3">The sequence shown here is derived from an EMBL/GenBank/DDBJ whole genome shotgun (WGS) entry which is preliminary data.</text>
</comment>
<protein>
    <submittedName>
        <fullName evidence="3">Uncharacterized protein</fullName>
    </submittedName>
</protein>
<evidence type="ECO:0000256" key="2">
    <source>
        <dbReference type="SAM" id="Phobius"/>
    </source>
</evidence>
<feature type="transmembrane region" description="Helical" evidence="2">
    <location>
        <begin position="7"/>
        <end position="31"/>
    </location>
</feature>
<gene>
    <name evidence="3" type="ORF">HNR57_005342</name>
</gene>
<reference evidence="3 4" key="1">
    <citation type="submission" date="2020-08" db="EMBL/GenBank/DDBJ databases">
        <title>Genomic Encyclopedia of Type Strains, Phase IV (KMG-IV): sequencing the most valuable type-strain genomes for metagenomic binning, comparative biology and taxonomic classification.</title>
        <authorList>
            <person name="Goeker M."/>
        </authorList>
    </citation>
    <scope>NUCLEOTIDE SEQUENCE [LARGE SCALE GENOMIC DNA]</scope>
    <source>
        <strain evidence="3 4">DSM 43350</strain>
    </source>
</reference>
<dbReference type="RefSeq" id="WP_184563524.1">
    <property type="nucleotide sequence ID" value="NZ_BAAARS010000009.1"/>
</dbReference>
<dbReference type="EMBL" id="JACHGV010000008">
    <property type="protein sequence ID" value="MBB6079399.1"/>
    <property type="molecule type" value="Genomic_DNA"/>
</dbReference>
<keyword evidence="4" id="KW-1185">Reference proteome</keyword>
<keyword evidence="2" id="KW-1133">Transmembrane helix</keyword>
<organism evidence="3 4">
    <name type="scientific">Streptomyces paradoxus</name>
    <dbReference type="NCBI Taxonomy" id="66375"/>
    <lineage>
        <taxon>Bacteria</taxon>
        <taxon>Bacillati</taxon>
        <taxon>Actinomycetota</taxon>
        <taxon>Actinomycetes</taxon>
        <taxon>Kitasatosporales</taxon>
        <taxon>Streptomycetaceae</taxon>
        <taxon>Streptomyces</taxon>
    </lineage>
</organism>
<name>A0A7W9WJL7_9ACTN</name>
<accession>A0A7W9WJL7</accession>
<evidence type="ECO:0000313" key="3">
    <source>
        <dbReference type="EMBL" id="MBB6079399.1"/>
    </source>
</evidence>
<keyword evidence="2" id="KW-0472">Membrane</keyword>
<feature type="compositionally biased region" description="Polar residues" evidence="1">
    <location>
        <begin position="112"/>
        <end position="142"/>
    </location>
</feature>
<sequence length="168" mass="16058">MTGGTRWLLAGAGAVAMVAFTVPTVTCGMWLLPALVSDAAARWGVSSALGAAVAALSVLWGQGFATRPGGGGGTAGGPTRSVQATGTRAVAVGATVQGNISTGDGGVPGTNPPSGHTTQGTTTASPQRQAGTAPSGSVTASGERSVAVGGAVVGDITTGDRPSEGDRR</sequence>